<organism evidence="1 2">
    <name type="scientific">Sphaerobolus stellatus (strain SS14)</name>
    <dbReference type="NCBI Taxonomy" id="990650"/>
    <lineage>
        <taxon>Eukaryota</taxon>
        <taxon>Fungi</taxon>
        <taxon>Dikarya</taxon>
        <taxon>Basidiomycota</taxon>
        <taxon>Agaricomycotina</taxon>
        <taxon>Agaricomycetes</taxon>
        <taxon>Phallomycetidae</taxon>
        <taxon>Geastrales</taxon>
        <taxon>Sphaerobolaceae</taxon>
        <taxon>Sphaerobolus</taxon>
    </lineage>
</organism>
<dbReference type="EMBL" id="KN837233">
    <property type="protein sequence ID" value="KIJ32034.1"/>
    <property type="molecule type" value="Genomic_DNA"/>
</dbReference>
<reference evidence="1 2" key="1">
    <citation type="submission" date="2014-06" db="EMBL/GenBank/DDBJ databases">
        <title>Evolutionary Origins and Diversification of the Mycorrhizal Mutualists.</title>
        <authorList>
            <consortium name="DOE Joint Genome Institute"/>
            <consortium name="Mycorrhizal Genomics Consortium"/>
            <person name="Kohler A."/>
            <person name="Kuo A."/>
            <person name="Nagy L.G."/>
            <person name="Floudas D."/>
            <person name="Copeland A."/>
            <person name="Barry K.W."/>
            <person name="Cichocki N."/>
            <person name="Veneault-Fourrey C."/>
            <person name="LaButti K."/>
            <person name="Lindquist E.A."/>
            <person name="Lipzen A."/>
            <person name="Lundell T."/>
            <person name="Morin E."/>
            <person name="Murat C."/>
            <person name="Riley R."/>
            <person name="Ohm R."/>
            <person name="Sun H."/>
            <person name="Tunlid A."/>
            <person name="Henrissat B."/>
            <person name="Grigoriev I.V."/>
            <person name="Hibbett D.S."/>
            <person name="Martin F."/>
        </authorList>
    </citation>
    <scope>NUCLEOTIDE SEQUENCE [LARGE SCALE GENOMIC DNA]</scope>
    <source>
        <strain evidence="1 2">SS14</strain>
    </source>
</reference>
<evidence type="ECO:0000313" key="1">
    <source>
        <dbReference type="EMBL" id="KIJ32034.1"/>
    </source>
</evidence>
<evidence type="ECO:0000313" key="2">
    <source>
        <dbReference type="Proteomes" id="UP000054279"/>
    </source>
</evidence>
<dbReference type="HOGENOM" id="CLU_2869092_0_0_1"/>
<protein>
    <submittedName>
        <fullName evidence="1">Uncharacterized protein</fullName>
    </submittedName>
</protein>
<dbReference type="Proteomes" id="UP000054279">
    <property type="component" value="Unassembled WGS sequence"/>
</dbReference>
<accession>A0A0C9UBL6</accession>
<name>A0A0C9UBL6_SPHS4</name>
<gene>
    <name evidence="1" type="ORF">M422DRAFT_36057</name>
</gene>
<proteinExistence type="predicted"/>
<sequence>MATYHSKLKLPNWTGLLRTSASFPLHASPRRRPYLAPGSLNILSLAKSTNLCMRQVLTYQVAAGPG</sequence>
<keyword evidence="2" id="KW-1185">Reference proteome</keyword>
<dbReference type="AlphaFoldDB" id="A0A0C9UBL6"/>